<feature type="domain" description="PAS" evidence="3">
    <location>
        <begin position="588"/>
        <end position="643"/>
    </location>
</feature>
<dbReference type="RefSeq" id="XP_001019242.2">
    <property type="nucleotide sequence ID" value="XM_001019242.2"/>
</dbReference>
<gene>
    <name evidence="4" type="ORF">TTHERM_00849400</name>
</gene>
<feature type="transmembrane region" description="Helical" evidence="2">
    <location>
        <begin position="187"/>
        <end position="207"/>
    </location>
</feature>
<evidence type="ECO:0000256" key="2">
    <source>
        <dbReference type="SAM" id="Phobius"/>
    </source>
</evidence>
<dbReference type="HOGENOM" id="CLU_240893_0_0_1"/>
<dbReference type="Gene3D" id="3.30.450.20">
    <property type="entry name" value="PAS domain"/>
    <property type="match status" value="1"/>
</dbReference>
<dbReference type="EMBL" id="GG662645">
    <property type="protein sequence ID" value="EAR98997.2"/>
    <property type="molecule type" value="Genomic_DNA"/>
</dbReference>
<dbReference type="InParanoid" id="Q23R44"/>
<feature type="transmembrane region" description="Helical" evidence="2">
    <location>
        <begin position="27"/>
        <end position="48"/>
    </location>
</feature>
<feature type="transmembrane region" description="Helical" evidence="2">
    <location>
        <begin position="160"/>
        <end position="180"/>
    </location>
</feature>
<dbReference type="PROSITE" id="PS50112">
    <property type="entry name" value="PAS"/>
    <property type="match status" value="1"/>
</dbReference>
<feature type="transmembrane region" description="Helical" evidence="2">
    <location>
        <begin position="1621"/>
        <end position="1641"/>
    </location>
</feature>
<proteinExistence type="predicted"/>
<dbReference type="InterPro" id="IPR052994">
    <property type="entry name" value="Tiny_macrocysts_regulators"/>
</dbReference>
<dbReference type="KEGG" id="tet:TTHERM_00849400"/>
<feature type="region of interest" description="Disordered" evidence="1">
    <location>
        <begin position="941"/>
        <end position="976"/>
    </location>
</feature>
<dbReference type="SUPFAM" id="SSF55785">
    <property type="entry name" value="PYP-like sensor domain (PAS domain)"/>
    <property type="match status" value="1"/>
</dbReference>
<keyword evidence="5" id="KW-1185">Reference proteome</keyword>
<dbReference type="PANTHER" id="PTHR31600:SF2">
    <property type="entry name" value="GAMETE ENRICHED GENE 10 PROTEIN-RELATED"/>
    <property type="match status" value="1"/>
</dbReference>
<feature type="transmembrane region" description="Helical" evidence="2">
    <location>
        <begin position="1848"/>
        <end position="1869"/>
    </location>
</feature>
<keyword evidence="2" id="KW-0472">Membrane</keyword>
<dbReference type="InterPro" id="IPR000014">
    <property type="entry name" value="PAS"/>
</dbReference>
<dbReference type="GeneID" id="7841723"/>
<evidence type="ECO:0000313" key="4">
    <source>
        <dbReference type="EMBL" id="EAR98997.2"/>
    </source>
</evidence>
<accession>Q23R44</accession>
<protein>
    <submittedName>
        <fullName evidence="4">Transmembrane protein, putative</fullName>
    </submittedName>
</protein>
<keyword evidence="2 4" id="KW-0812">Transmembrane</keyword>
<dbReference type="InterPro" id="IPR035965">
    <property type="entry name" value="PAS-like_dom_sf"/>
</dbReference>
<feature type="transmembrane region" description="Helical" evidence="2">
    <location>
        <begin position="68"/>
        <end position="89"/>
    </location>
</feature>
<evidence type="ECO:0000256" key="1">
    <source>
        <dbReference type="SAM" id="MobiDB-lite"/>
    </source>
</evidence>
<sequence>MMQSVDQNIPDLRSISFLNPQVNSINVIYAGIALNFSLFICLIIDGILFTYQQKLNNFLKSFHRKMQLYISFIAQIYNYVIFIPLVYHTLLQYDLYYISCISFISCILISTAISLHNQSYGFSNQHTLGFRTPFVWQFCLRFLEVINCIFLSFVNELTGLIIVNFILAIYQLIYLSFGCFLNRIKTLFWMVFFNCLYLFLAITLFIGDVNNQQISMILLALIVIPISYSITQIISKKDLDFEVLKQNKDKYNPKKDFLIRQLLLLSKLDYEDYRTSSLSQFHEIISLDHIINCTQYPKCFCFDTINQLDQYKYEDFQQSVLSGRLRLKFLNQFIYELFKNFCSNKRLLKNSGYTIDAYLSFINYLIDIKKSKVQVFCELVKLNSKQNISLRERALLQETYKKAQKNFDNQTIAQTQIHAKKVDKEQQIQQNVVYEKTRGSSKKSFVSVELRDYLCGIKFDEGLNSLQQLYEKCLAQKENILKMLSNDFINLKDFKQKAIEYYNNRLLLQNTLKNLSRIHYNSQKLQFFMDRYVQIMAFGQRKKDIFKNYKKNKQNFNEFNSESSNIILKMFNKVDQKIFDKDNCVIFITLIDDIGTIKRSQSKFEPMFGYSLKEALGKNISIILPNQIAPFHNAILQDFVDEQLQYDESSNNLRNKYSNTKSLLLAKNQDGWAVPISIVFKTDNIGLEDCGLTTHIIKLKSDSAFIMTSVQQFQIQLISEILFDRLFNRFINNQSDLRRIYLNKIIPLLHYFEKKWVKIQETTDSDIHKDFVKTIAFLPKYDQKINSFKTNSLSTTNTFGLANTRKKRSFIFEAMEYSQLDNEIKNYSVESMDVFSVQIKFTHTTNKYFSYNVIEIASFRKLLDTQEIKECLQTFSGMMKSLLDISYPLQREYAKLDMLNQSQIQLQSSYSREQSANHTLQMQRVKKPYQQLEEILDRSELKQEEEIQSQQNIKNVNNNEQGNENNNEQNDDKTPKDQSIYLDLKKLKLEVRDLSNQHIQSSSRMDLDYQHNQSFINSSSNFFDQSQFIDQQNRTSKNHQILQLQNMDNKNSSYTKIPNIQETNINHIDANQYVQTLQSLNKIAVKEFEKAEEFNHFSAKDSTYYNTELQTNAQNINTTDRIYDTQGQGQDQGKLEKLLFEHKSSFQEISVNKQKSQNQIQNSKNMTTSLQMKMSEKKNQQDNLMMHAKQIGVSKNQQDNNQKLNKRFSEQTFKKTGTIYSKNQEYNFGQNSSFEKKNSKAQQDLDIYQNKWIYENEFEGEDILKKRQNNNGNGSYSSSDDYYYKYEKKKSNLVATSSIHTSKSHNYEQKRNLKASITSKRKNFLMIALTLFGLCSVSVVVALTLFQYFNILNQFSLAQTCFQFLPWPMSIRGSYVITMQQESIISLINHNTFQGIQDNNYLQTSIQTLNDATKSLVQLFYQYQSSDQTRMTFFNYLNENQLHLVTSIDDRLSKNPETYNPAEKDIRNVTVAYFIQAICGYFNQISHQIQNTLYYQKIQTDNFIDFNNHLVKLQSQIQDDATSIINSIQQQVLILLILVIVLAIILIGAIFPIYYFVQIQNELILKLFATIQPEHLKAMMIPIQLAQSEEKSSKFKILPENFKKKKTISSTSVLPKFKPIFVVYCLISFAILIIQPITNYILNHAFQQETFLNIDLLLNLYDLKANFISSVAVFFSVIGDQMELGIQLYNINYYQTRMGQLINTNQQKLDQMYSTMSSSYAQSRYQQSYYDNFLYKIIQDNMCQAYQNYPQFISQEDQIDQKVCNSIYNGSLQKGFEFSVKLFLSSFVDLHQIIEDKPNFKKNMIQWESENKIQEFNKFFNILYNSINIMRDFMLQMMKDQLEMMKEIQTILLLFQLFALFFVFLVGWVKFYNYVTEEMYLVKNLISIISIEVVLENPYIMSYLNQ</sequence>
<feature type="transmembrane region" description="Helical" evidence="2">
    <location>
        <begin position="1324"/>
        <end position="1349"/>
    </location>
</feature>
<name>Q23R44_TETTS</name>
<reference evidence="5" key="1">
    <citation type="journal article" date="2006" name="PLoS Biol.">
        <title>Macronuclear genome sequence of the ciliate Tetrahymena thermophila, a model eukaryote.</title>
        <authorList>
            <person name="Eisen J.A."/>
            <person name="Coyne R.S."/>
            <person name="Wu M."/>
            <person name="Wu D."/>
            <person name="Thiagarajan M."/>
            <person name="Wortman J.R."/>
            <person name="Badger J.H."/>
            <person name="Ren Q."/>
            <person name="Amedeo P."/>
            <person name="Jones K.M."/>
            <person name="Tallon L.J."/>
            <person name="Delcher A.L."/>
            <person name="Salzberg S.L."/>
            <person name="Silva J.C."/>
            <person name="Haas B.J."/>
            <person name="Majoros W.H."/>
            <person name="Farzad M."/>
            <person name="Carlton J.M."/>
            <person name="Smith R.K. Jr."/>
            <person name="Garg J."/>
            <person name="Pearlman R.E."/>
            <person name="Karrer K.M."/>
            <person name="Sun L."/>
            <person name="Manning G."/>
            <person name="Elde N.C."/>
            <person name="Turkewitz A.P."/>
            <person name="Asai D.J."/>
            <person name="Wilkes D.E."/>
            <person name="Wang Y."/>
            <person name="Cai H."/>
            <person name="Collins K."/>
            <person name="Stewart B.A."/>
            <person name="Lee S.R."/>
            <person name="Wilamowska K."/>
            <person name="Weinberg Z."/>
            <person name="Ruzzo W.L."/>
            <person name="Wloga D."/>
            <person name="Gaertig J."/>
            <person name="Frankel J."/>
            <person name="Tsao C.-C."/>
            <person name="Gorovsky M.A."/>
            <person name="Keeling P.J."/>
            <person name="Waller R.F."/>
            <person name="Patron N.J."/>
            <person name="Cherry J.M."/>
            <person name="Stover N.A."/>
            <person name="Krieger C.J."/>
            <person name="del Toro C."/>
            <person name="Ryder H.F."/>
            <person name="Williamson S.C."/>
            <person name="Barbeau R.A."/>
            <person name="Hamilton E.P."/>
            <person name="Orias E."/>
        </authorList>
    </citation>
    <scope>NUCLEOTIDE SEQUENCE [LARGE SCALE GENOMIC DNA]</scope>
    <source>
        <strain evidence="5">SB210</strain>
    </source>
</reference>
<feature type="transmembrane region" description="Helical" evidence="2">
    <location>
        <begin position="213"/>
        <end position="231"/>
    </location>
</feature>
<organism evidence="4 5">
    <name type="scientific">Tetrahymena thermophila (strain SB210)</name>
    <dbReference type="NCBI Taxonomy" id="312017"/>
    <lineage>
        <taxon>Eukaryota</taxon>
        <taxon>Sar</taxon>
        <taxon>Alveolata</taxon>
        <taxon>Ciliophora</taxon>
        <taxon>Intramacronucleata</taxon>
        <taxon>Oligohymenophorea</taxon>
        <taxon>Hymenostomatida</taxon>
        <taxon>Tetrahymenina</taxon>
        <taxon>Tetrahymenidae</taxon>
        <taxon>Tetrahymena</taxon>
    </lineage>
</organism>
<feature type="transmembrane region" description="Helical" evidence="2">
    <location>
        <begin position="1532"/>
        <end position="1557"/>
    </location>
</feature>
<dbReference type="PANTHER" id="PTHR31600">
    <property type="entry name" value="TINY MACROCYSTS PROTEIN B-RELATED"/>
    <property type="match status" value="1"/>
</dbReference>
<feature type="compositionally biased region" description="Low complexity" evidence="1">
    <location>
        <begin position="948"/>
        <end position="968"/>
    </location>
</feature>
<feature type="transmembrane region" description="Helical" evidence="2">
    <location>
        <begin position="95"/>
        <end position="113"/>
    </location>
</feature>
<keyword evidence="2" id="KW-1133">Transmembrane helix</keyword>
<evidence type="ECO:0000313" key="5">
    <source>
        <dbReference type="Proteomes" id="UP000009168"/>
    </source>
</evidence>
<dbReference type="OrthoDB" id="326305at2759"/>
<dbReference type="Proteomes" id="UP000009168">
    <property type="component" value="Unassembled WGS sequence"/>
</dbReference>
<evidence type="ECO:0000259" key="3">
    <source>
        <dbReference type="PROSITE" id="PS50112"/>
    </source>
</evidence>